<evidence type="ECO:0000313" key="3">
    <source>
        <dbReference type="Proteomes" id="UP000029488"/>
    </source>
</evidence>
<evidence type="ECO:0000259" key="1">
    <source>
        <dbReference type="SMART" id="SM00382"/>
    </source>
</evidence>
<evidence type="ECO:0000313" key="2">
    <source>
        <dbReference type="EMBL" id="AIR10056.1"/>
    </source>
</evidence>
<protein>
    <recommendedName>
        <fullName evidence="1">AAA+ ATPase domain-containing protein</fullName>
    </recommendedName>
</protein>
<proteinExistence type="predicted"/>
<dbReference type="SMART" id="SM00382">
    <property type="entry name" value="AAA"/>
    <property type="match status" value="1"/>
</dbReference>
<sequence length="670" mass="77665">MSETMDNEKFEKEALQVVENFLKSNTQVLIVSGRAGSGKSTLAGKIYELANKNNGSEYSQAQILSPTGQSVGLIKQKFPQIPEQDCQTIYRKIYRRATKKIDDGDNLIFDFKLNKQEDKNIFIIDDASYISDEESNKGNLHFGSGKLLTDLLTSTQIFEKGNVKIIFIGDEYRLLPIRDTSAKALKQTYFEELGLNTMKYELKTQYRMHGELARGIDKYAELITSVENHQKIIPYEFKNTGNVRNIDEADWSKEEKKQKIAGQFNRDNKRNKVVVTYSTRAAQEYNKLIRRKLQNMEDALISSGDLVVFSKNQYDLLVMDAASNEFNEDFFTGDIAEIIATYDRKSSNVRVNNQDVTLSYVKVKYRLERTGKEYVSYLLENVLNSDDSQLSSDERTALFYDAEERIGITETPEEHRRHIKSNNEYWETAVKKLANMGESGLSVSDKDRIRELLRKHPICDPKNECERYQLLDKIYQDKFYNSIQVKYAYAMTGHKVQGNEWNDVYVDFTDRNGLDESSLRWTYTALSRAIKNVLVFNATSLFGNFDISNEFIGKKKNLEKEREMATKIEEYQFNDEKIARLVDKVEEISENNGLVVTNVDDRNFEKQYFVLIYLSDVENNNYVMQAYYNSRKFWTKATLRSKVEIAEKLESIGTEFRKINPNFRGSADNE</sequence>
<dbReference type="Pfam" id="PF09848">
    <property type="entry name" value="SLFN-g3_helicase"/>
    <property type="match status" value="1"/>
</dbReference>
<dbReference type="RefSeq" id="WP_044004525.1">
    <property type="nucleotide sequence ID" value="NZ_CP007646.1"/>
</dbReference>
<organism evidence="2 3">
    <name type="scientific">Ligilactobacillus salivarius</name>
    <dbReference type="NCBI Taxonomy" id="1624"/>
    <lineage>
        <taxon>Bacteria</taxon>
        <taxon>Bacillati</taxon>
        <taxon>Bacillota</taxon>
        <taxon>Bacilli</taxon>
        <taxon>Lactobacillales</taxon>
        <taxon>Lactobacillaceae</taxon>
        <taxon>Ligilactobacillus</taxon>
    </lineage>
</organism>
<dbReference type="InterPro" id="IPR018647">
    <property type="entry name" value="SLFN_3-like_DNA/RNA_helicase"/>
</dbReference>
<dbReference type="EMBL" id="CP007646">
    <property type="protein sequence ID" value="AIR10056.1"/>
    <property type="molecule type" value="Genomic_DNA"/>
</dbReference>
<dbReference type="InterPro" id="IPR003593">
    <property type="entry name" value="AAA+_ATPase"/>
</dbReference>
<dbReference type="Pfam" id="PF13538">
    <property type="entry name" value="UvrD_C_2"/>
    <property type="match status" value="1"/>
</dbReference>
<dbReference type="Proteomes" id="UP000029488">
    <property type="component" value="Chromosome"/>
</dbReference>
<feature type="domain" description="AAA+ ATPase" evidence="1">
    <location>
        <begin position="25"/>
        <end position="195"/>
    </location>
</feature>
<accession>A0A089QGG1</accession>
<dbReference type="Gene3D" id="3.40.50.300">
    <property type="entry name" value="P-loop containing nucleotide triphosphate hydrolases"/>
    <property type="match status" value="2"/>
</dbReference>
<dbReference type="InterPro" id="IPR027417">
    <property type="entry name" value="P-loop_NTPase"/>
</dbReference>
<gene>
    <name evidence="2" type="ORF">LSJ_0314</name>
</gene>
<dbReference type="SUPFAM" id="SSF52540">
    <property type="entry name" value="P-loop containing nucleoside triphosphate hydrolases"/>
    <property type="match status" value="1"/>
</dbReference>
<reference evidence="2 3" key="1">
    <citation type="journal article" date="2014" name="BMC Genomics">
        <title>Unusual genome complexity in Lactobacillus salivarius JCM1046.</title>
        <authorList>
            <person name="Raftis E.J."/>
            <person name="Forde B.M."/>
            <person name="Claesson M.J."/>
            <person name="O'Toole P.W."/>
        </authorList>
    </citation>
    <scope>NUCLEOTIDE SEQUENCE [LARGE SCALE GENOMIC DNA]</scope>
    <source>
        <strain evidence="2 3">JCM1046</strain>
    </source>
</reference>
<dbReference type="KEGG" id="lsj:LSJ_0314"/>
<dbReference type="InterPro" id="IPR027785">
    <property type="entry name" value="UvrD-like_helicase_C"/>
</dbReference>
<name>A0A089QGG1_9LACO</name>
<dbReference type="AlphaFoldDB" id="A0A089QGG1"/>
<dbReference type="CDD" id="cd18809">
    <property type="entry name" value="SF1_C_RecD"/>
    <property type="match status" value="1"/>
</dbReference>